<dbReference type="Proteomes" id="UP000813018">
    <property type="component" value="Unassembled WGS sequence"/>
</dbReference>
<dbReference type="InterPro" id="IPR026444">
    <property type="entry name" value="Secre_tail"/>
</dbReference>
<gene>
    <name evidence="2" type="ORF">K0O23_01115</name>
</gene>
<organism evidence="2 3">
    <name type="scientific">Pontibacter aydingkolensis</name>
    <dbReference type="NCBI Taxonomy" id="1911536"/>
    <lineage>
        <taxon>Bacteria</taxon>
        <taxon>Pseudomonadati</taxon>
        <taxon>Bacteroidota</taxon>
        <taxon>Cytophagia</taxon>
        <taxon>Cytophagales</taxon>
        <taxon>Hymenobacteraceae</taxon>
        <taxon>Pontibacter</taxon>
    </lineage>
</organism>
<dbReference type="EMBL" id="JAHYXK010000001">
    <property type="protein sequence ID" value="MBW7465652.1"/>
    <property type="molecule type" value="Genomic_DNA"/>
</dbReference>
<evidence type="ECO:0000313" key="2">
    <source>
        <dbReference type="EMBL" id="MBW7465652.1"/>
    </source>
</evidence>
<dbReference type="NCBIfam" id="TIGR04183">
    <property type="entry name" value="Por_Secre_tail"/>
    <property type="match status" value="1"/>
</dbReference>
<feature type="domain" description="Secretion system C-terminal sorting" evidence="1">
    <location>
        <begin position="412"/>
        <end position="487"/>
    </location>
</feature>
<name>A0ABS7CP84_9BACT</name>
<reference evidence="2 3" key="1">
    <citation type="journal article" date="2016" name="Int. J. Syst. Evol. Microbiol.">
        <title>Pontibacter aydingkolensis sp. nov., isolated from soil of a salt lake.</title>
        <authorList>
            <person name="Osman G."/>
            <person name="Zhang T."/>
            <person name="Lou K."/>
            <person name="Gao Y."/>
            <person name="Chang W."/>
            <person name="Lin Q."/>
            <person name="Yang H.M."/>
            <person name="Huo X.D."/>
            <person name="Wang N."/>
        </authorList>
    </citation>
    <scope>NUCLEOTIDE SEQUENCE [LARGE SCALE GENOMIC DNA]</scope>
    <source>
        <strain evidence="2 3">KACC 19255</strain>
    </source>
</reference>
<dbReference type="RefSeq" id="WP_219875537.1">
    <property type="nucleotide sequence ID" value="NZ_JAHYXK010000001.1"/>
</dbReference>
<sequence length="491" mass="50557">GWTGLSAGAYTVGVRRTADITCTNSASTTIIAPAGAPAAPVLSLTQPTCTVGTGAITLTPVSGMEYRLDDGAWGAYPSGGWSSLAPGSHTVYIRRISDPTCVNSSPALINDAPIVPSGIVVSRTHPTCTVATGSFTVTSPVGAIYSYSINGTDFQASPTFSGLAPGTYNLTVKSTNGCVSAAVPVVINDAPIVPSGVMRTVVQPTCAVPTGSITFTAPLGGIYSYSINNGTSFQASPAFSGLAPGTYNLVVRSSDGCLSTAIAVTLVAPVCDFEGCTLGYWKNHTGSWACYTPNTLYSSVFTSASSGSLTLLQALNAKGGGINNLYRQSVAAILNACHPHVNYELSSSEIIRRVNAAFAAGTKSAAGDLATYLDGLNNAGCSIDAHNRPISSSSSSSVEGLGRAEASEMIAYPTPFSDKATIEFTTAVDENYSVRLYDMKGALIKELKSGQAKAGVVNQIEVDGRSLPEGLYLARMVSDSGARTVKLLLKK</sequence>
<comment type="caution">
    <text evidence="2">The sequence shown here is derived from an EMBL/GenBank/DDBJ whole genome shotgun (WGS) entry which is preliminary data.</text>
</comment>
<evidence type="ECO:0000259" key="1">
    <source>
        <dbReference type="Pfam" id="PF18962"/>
    </source>
</evidence>
<dbReference type="Pfam" id="PF18962">
    <property type="entry name" value="Por_Secre_tail"/>
    <property type="match status" value="1"/>
</dbReference>
<accession>A0ABS7CP84</accession>
<keyword evidence="3" id="KW-1185">Reference proteome</keyword>
<proteinExistence type="predicted"/>
<protein>
    <submittedName>
        <fullName evidence="2">T9SS type A sorting domain-containing protein</fullName>
    </submittedName>
</protein>
<feature type="non-terminal residue" evidence="2">
    <location>
        <position position="1"/>
    </location>
</feature>
<evidence type="ECO:0000313" key="3">
    <source>
        <dbReference type="Proteomes" id="UP000813018"/>
    </source>
</evidence>